<gene>
    <name evidence="8" type="ORF">SAMN05421505_104157</name>
</gene>
<evidence type="ECO:0000256" key="6">
    <source>
        <dbReference type="SAM" id="SignalP"/>
    </source>
</evidence>
<keyword evidence="4" id="KW-1015">Disulfide bond</keyword>
<dbReference type="PROSITE" id="PS51257">
    <property type="entry name" value="PROKAR_LIPOPROTEIN"/>
    <property type="match status" value="1"/>
</dbReference>
<evidence type="ECO:0000256" key="2">
    <source>
        <dbReference type="ARBA" id="ARBA00022748"/>
    </source>
</evidence>
<evidence type="ECO:0000313" key="9">
    <source>
        <dbReference type="Proteomes" id="UP000198923"/>
    </source>
</evidence>
<dbReference type="GO" id="GO:0016209">
    <property type="term" value="F:antioxidant activity"/>
    <property type="evidence" value="ECO:0007669"/>
    <property type="project" value="InterPro"/>
</dbReference>
<evidence type="ECO:0000313" key="8">
    <source>
        <dbReference type="EMBL" id="SDG44016.1"/>
    </source>
</evidence>
<evidence type="ECO:0000256" key="5">
    <source>
        <dbReference type="ARBA" id="ARBA00023284"/>
    </source>
</evidence>
<dbReference type="Gene3D" id="3.40.30.10">
    <property type="entry name" value="Glutaredoxin"/>
    <property type="match status" value="1"/>
</dbReference>
<dbReference type="Pfam" id="PF00578">
    <property type="entry name" value="AhpC-TSA"/>
    <property type="match status" value="1"/>
</dbReference>
<dbReference type="PROSITE" id="PS51352">
    <property type="entry name" value="THIOREDOXIN_2"/>
    <property type="match status" value="1"/>
</dbReference>
<dbReference type="RefSeq" id="WP_245690820.1">
    <property type="nucleotide sequence ID" value="NZ_FNCN01000004.1"/>
</dbReference>
<proteinExistence type="predicted"/>
<keyword evidence="2" id="KW-0201">Cytochrome c-type biogenesis</keyword>
<feature type="domain" description="Thioredoxin" evidence="7">
    <location>
        <begin position="49"/>
        <end position="191"/>
    </location>
</feature>
<keyword evidence="9" id="KW-1185">Reference proteome</keyword>
<dbReference type="SUPFAM" id="SSF52833">
    <property type="entry name" value="Thioredoxin-like"/>
    <property type="match status" value="1"/>
</dbReference>
<dbReference type="GO" id="GO:0017004">
    <property type="term" value="P:cytochrome complex assembly"/>
    <property type="evidence" value="ECO:0007669"/>
    <property type="project" value="UniProtKB-KW"/>
</dbReference>
<dbReference type="CDD" id="cd02966">
    <property type="entry name" value="TlpA_like_family"/>
    <property type="match status" value="1"/>
</dbReference>
<keyword evidence="3" id="KW-0735">Signal-anchor</keyword>
<dbReference type="InterPro" id="IPR013766">
    <property type="entry name" value="Thioredoxin_domain"/>
</dbReference>
<dbReference type="AlphaFoldDB" id="A0A1G7U8W5"/>
<dbReference type="InterPro" id="IPR036249">
    <property type="entry name" value="Thioredoxin-like_sf"/>
</dbReference>
<dbReference type="Proteomes" id="UP000198923">
    <property type="component" value="Unassembled WGS sequence"/>
</dbReference>
<dbReference type="PANTHER" id="PTHR42852:SF6">
    <property type="entry name" value="THIOL:DISULFIDE INTERCHANGE PROTEIN DSBE"/>
    <property type="match status" value="1"/>
</dbReference>
<evidence type="ECO:0000259" key="7">
    <source>
        <dbReference type="PROSITE" id="PS51352"/>
    </source>
</evidence>
<dbReference type="STRING" id="504805.SAMN05421505_104157"/>
<dbReference type="GO" id="GO:0016853">
    <property type="term" value="F:isomerase activity"/>
    <property type="evidence" value="ECO:0007669"/>
    <property type="project" value="UniProtKB-KW"/>
</dbReference>
<organism evidence="8 9">
    <name type="scientific">Sinosporangium album</name>
    <dbReference type="NCBI Taxonomy" id="504805"/>
    <lineage>
        <taxon>Bacteria</taxon>
        <taxon>Bacillati</taxon>
        <taxon>Actinomycetota</taxon>
        <taxon>Actinomycetes</taxon>
        <taxon>Streptosporangiales</taxon>
        <taxon>Streptosporangiaceae</taxon>
        <taxon>Sinosporangium</taxon>
    </lineage>
</organism>
<evidence type="ECO:0000256" key="1">
    <source>
        <dbReference type="ARBA" id="ARBA00004196"/>
    </source>
</evidence>
<dbReference type="PROSITE" id="PS00194">
    <property type="entry name" value="THIOREDOXIN_1"/>
    <property type="match status" value="1"/>
</dbReference>
<evidence type="ECO:0000256" key="4">
    <source>
        <dbReference type="ARBA" id="ARBA00023157"/>
    </source>
</evidence>
<evidence type="ECO:0000256" key="3">
    <source>
        <dbReference type="ARBA" id="ARBA00022968"/>
    </source>
</evidence>
<dbReference type="PANTHER" id="PTHR42852">
    <property type="entry name" value="THIOL:DISULFIDE INTERCHANGE PROTEIN DSBE"/>
    <property type="match status" value="1"/>
</dbReference>
<feature type="chain" id="PRO_5011689646" evidence="6">
    <location>
        <begin position="24"/>
        <end position="193"/>
    </location>
</feature>
<keyword evidence="5" id="KW-0676">Redox-active center</keyword>
<keyword evidence="6" id="KW-0732">Signal</keyword>
<comment type="subcellular location">
    <subcellularLocation>
        <location evidence="1">Cell envelope</location>
    </subcellularLocation>
</comment>
<feature type="signal peptide" evidence="6">
    <location>
        <begin position="1"/>
        <end position="23"/>
    </location>
</feature>
<accession>A0A1G7U8W5</accession>
<reference evidence="8 9" key="1">
    <citation type="submission" date="2016-10" db="EMBL/GenBank/DDBJ databases">
        <authorList>
            <person name="de Groot N.N."/>
        </authorList>
    </citation>
    <scope>NUCLEOTIDE SEQUENCE [LARGE SCALE GENOMIC DNA]</scope>
    <source>
        <strain evidence="8 9">CPCC 201354</strain>
    </source>
</reference>
<sequence length="193" mass="20283">MRGRRLRTGLALGAAALVLTACAGGQGSGPQSGDTRFVAGDGKMNVFPSAERKPAPAVDGPTLEDGTLSLAAFKGKVVVMNFWASWCAPCRAEAPTLKDVAERTKGQGVEFVGIAFKDDKIQAKAFERSYKITYPSIYDQPGKVALAFQGIMPPAAVPTTLIIDRQGRVAARALGAVKYNDLLNAVNGISGEK</sequence>
<dbReference type="EMBL" id="FNCN01000004">
    <property type="protein sequence ID" value="SDG44016.1"/>
    <property type="molecule type" value="Genomic_DNA"/>
</dbReference>
<protein>
    <submittedName>
        <fullName evidence="8">Thiol-disulfide isomerase or thioredoxin</fullName>
    </submittedName>
</protein>
<keyword evidence="3" id="KW-0812">Transmembrane</keyword>
<name>A0A1G7U8W5_9ACTN</name>
<dbReference type="InterPro" id="IPR050553">
    <property type="entry name" value="Thioredoxin_ResA/DsbE_sf"/>
</dbReference>
<dbReference type="InterPro" id="IPR017937">
    <property type="entry name" value="Thioredoxin_CS"/>
</dbReference>
<keyword evidence="8" id="KW-0413">Isomerase</keyword>
<dbReference type="GO" id="GO:0016491">
    <property type="term" value="F:oxidoreductase activity"/>
    <property type="evidence" value="ECO:0007669"/>
    <property type="project" value="InterPro"/>
</dbReference>
<dbReference type="GO" id="GO:0030313">
    <property type="term" value="C:cell envelope"/>
    <property type="evidence" value="ECO:0007669"/>
    <property type="project" value="UniProtKB-SubCell"/>
</dbReference>
<dbReference type="InterPro" id="IPR000866">
    <property type="entry name" value="AhpC/TSA"/>
</dbReference>